<keyword evidence="8" id="KW-1185">Reference proteome</keyword>
<dbReference type="GO" id="GO:0006633">
    <property type="term" value="P:fatty acid biosynthetic process"/>
    <property type="evidence" value="ECO:0007669"/>
    <property type="project" value="UniProtKB-KW"/>
</dbReference>
<keyword evidence="5" id="KW-0479">Metal-binding</keyword>
<comment type="subcellular location">
    <subcellularLocation>
        <location evidence="5">Cytoplasm</location>
    </subcellularLocation>
</comment>
<feature type="binding site" evidence="5">
    <location>
        <position position="26"/>
    </location>
    <ligand>
        <name>Zn(2+)</name>
        <dbReference type="ChEBI" id="CHEBI:29105"/>
    </ligand>
</feature>
<keyword evidence="5" id="KW-0963">Cytoplasm</keyword>
<comment type="similarity">
    <text evidence="5">Belongs to the AccD/PCCB family.</text>
</comment>
<keyword evidence="5" id="KW-0067">ATP-binding</keyword>
<dbReference type="PRINTS" id="PR01070">
    <property type="entry name" value="ACCCTRFRASEB"/>
</dbReference>
<dbReference type="PATRIC" id="fig|1293598.4.peg.1272"/>
<evidence type="ECO:0000256" key="3">
    <source>
        <dbReference type="ARBA" id="ARBA00022771"/>
    </source>
</evidence>
<comment type="function">
    <text evidence="5">Component of the acetyl coenzyme A carboxylase (ACC) complex. Biotin carboxylase (BC) catalyzes the carboxylation of biotin on its carrier protein (BCCP) and then the CO(2) group is transferred by the transcarboxylase to acetyl-CoA to form malonyl-CoA.</text>
</comment>
<dbReference type="PANTHER" id="PTHR42995">
    <property type="entry name" value="ACETYL-COENZYME A CARBOXYLASE CARBOXYL TRANSFERASE SUBUNIT BETA, CHLOROPLASTIC"/>
    <property type="match status" value="1"/>
</dbReference>
<dbReference type="RefSeq" id="WP_056993033.1">
    <property type="nucleotide sequence ID" value="NZ_JQCE01000038.1"/>
</dbReference>
<name>A0A0R2MW32_9LACO</name>
<gene>
    <name evidence="5" type="primary">accD</name>
    <name evidence="7" type="ORF">IV56_GL001209</name>
</gene>
<dbReference type="GO" id="GO:0016743">
    <property type="term" value="F:carboxyl- or carbamoyltransferase activity"/>
    <property type="evidence" value="ECO:0007669"/>
    <property type="project" value="UniProtKB-UniRule"/>
</dbReference>
<comment type="subunit">
    <text evidence="5">Acetyl-CoA carboxylase is a heterohexamer composed of biotin carboxyl carrier protein (AccB), biotin carboxylase (AccC) and two subunits each of ACCase subunit alpha (AccA) and ACCase subunit beta (AccD).</text>
</comment>
<dbReference type="GO" id="GO:2001295">
    <property type="term" value="P:malonyl-CoA biosynthetic process"/>
    <property type="evidence" value="ECO:0007669"/>
    <property type="project" value="UniProtKB-UniRule"/>
</dbReference>
<keyword evidence="5" id="KW-0862">Zinc</keyword>
<evidence type="ECO:0000256" key="1">
    <source>
        <dbReference type="ARBA" id="ARBA00022516"/>
    </source>
</evidence>
<keyword evidence="5" id="KW-0547">Nucleotide-binding</keyword>
<dbReference type="Gene3D" id="3.90.226.10">
    <property type="entry name" value="2-enoyl-CoA Hydratase, Chain A, domain 1"/>
    <property type="match status" value="1"/>
</dbReference>
<dbReference type="SUPFAM" id="SSF52096">
    <property type="entry name" value="ClpP/crotonase"/>
    <property type="match status" value="1"/>
</dbReference>
<dbReference type="UniPathway" id="UPA00655">
    <property type="reaction ID" value="UER00711"/>
</dbReference>
<accession>A0A0R2MW32</accession>
<dbReference type="InterPro" id="IPR011762">
    <property type="entry name" value="COA_CT_N"/>
</dbReference>
<feature type="binding site" evidence="5">
    <location>
        <position position="29"/>
    </location>
    <ligand>
        <name>Zn(2+)</name>
        <dbReference type="ChEBI" id="CHEBI:29105"/>
    </ligand>
</feature>
<dbReference type="GO" id="GO:0005524">
    <property type="term" value="F:ATP binding"/>
    <property type="evidence" value="ECO:0007669"/>
    <property type="project" value="UniProtKB-KW"/>
</dbReference>
<dbReference type="Pfam" id="PF01039">
    <property type="entry name" value="Carboxyl_trans"/>
    <property type="match status" value="1"/>
</dbReference>
<keyword evidence="5" id="KW-0276">Fatty acid metabolism</keyword>
<feature type="domain" description="CoA carboxyltransferase N-terminal" evidence="6">
    <location>
        <begin position="22"/>
        <end position="268"/>
    </location>
</feature>
<dbReference type="InterPro" id="IPR029045">
    <property type="entry name" value="ClpP/crotonase-like_dom_sf"/>
</dbReference>
<comment type="catalytic activity">
    <reaction evidence="5">
        <text>N(6)-carboxybiotinyl-L-lysyl-[protein] + acetyl-CoA = N(6)-biotinyl-L-lysyl-[protein] + malonyl-CoA</text>
        <dbReference type="Rhea" id="RHEA:54728"/>
        <dbReference type="Rhea" id="RHEA-COMP:10505"/>
        <dbReference type="Rhea" id="RHEA-COMP:10506"/>
        <dbReference type="ChEBI" id="CHEBI:57288"/>
        <dbReference type="ChEBI" id="CHEBI:57384"/>
        <dbReference type="ChEBI" id="CHEBI:83144"/>
        <dbReference type="ChEBI" id="CHEBI:83145"/>
        <dbReference type="EC" id="2.1.3.15"/>
    </reaction>
</comment>
<dbReference type="AlphaFoldDB" id="A0A0R2MW32"/>
<sequence length="268" mass="29498">MKYQAQLSTAAREREAALPNNLWVQCPYCEQANYRAVLGKEQICPHCGYGFRISARRRVALLTTRFTPWASEILPKDPLHFPGYADKVLQQQPDEAVLTGLAQIGDQQVALGIMDPTFMMGSLGSATGERLTQLFERATEQQLPVIVITASGGARMQEGIHSLMQMAKISQAVARHDAAGLLYISVLTDPTMGGVTASFAMQGDVIMAEPHSMIGFAGRRVIEQTIQQQLPAHFQRAETVLKNGFIDQIVPRTELASRLQALLKLHRG</sequence>
<dbReference type="HAMAP" id="MF_01395">
    <property type="entry name" value="AcetylCoA_CT_beta"/>
    <property type="match status" value="1"/>
</dbReference>
<dbReference type="GO" id="GO:0009317">
    <property type="term" value="C:acetyl-CoA carboxylase complex"/>
    <property type="evidence" value="ECO:0007669"/>
    <property type="project" value="InterPro"/>
</dbReference>
<evidence type="ECO:0000256" key="4">
    <source>
        <dbReference type="ARBA" id="ARBA00023098"/>
    </source>
</evidence>
<protein>
    <recommendedName>
        <fullName evidence="5">Acetyl-coenzyme A carboxylase carboxyl transferase subunit beta</fullName>
        <shortName evidence="5">ACCase subunit beta</shortName>
        <shortName evidence="5">Acetyl-CoA carboxylase carboxyltransferase subunit beta</shortName>
        <ecNumber evidence="5">2.1.3.15</ecNumber>
    </recommendedName>
</protein>
<evidence type="ECO:0000256" key="5">
    <source>
        <dbReference type="HAMAP-Rule" id="MF_01395"/>
    </source>
</evidence>
<dbReference type="GO" id="GO:0008270">
    <property type="term" value="F:zinc ion binding"/>
    <property type="evidence" value="ECO:0007669"/>
    <property type="project" value="UniProtKB-UniRule"/>
</dbReference>
<dbReference type="PROSITE" id="PS50980">
    <property type="entry name" value="COA_CT_NTER"/>
    <property type="match status" value="1"/>
</dbReference>
<keyword evidence="4 5" id="KW-0443">Lipid metabolism</keyword>
<reference evidence="7 8" key="1">
    <citation type="journal article" date="2015" name="Genome Announc.">
        <title>Expanding the biotechnology potential of lactobacilli through comparative genomics of 213 strains and associated genera.</title>
        <authorList>
            <person name="Sun Z."/>
            <person name="Harris H.M."/>
            <person name="McCann A."/>
            <person name="Guo C."/>
            <person name="Argimon S."/>
            <person name="Zhang W."/>
            <person name="Yang X."/>
            <person name="Jeffery I.B."/>
            <person name="Cooney J.C."/>
            <person name="Kagawa T.F."/>
            <person name="Liu W."/>
            <person name="Song Y."/>
            <person name="Salvetti E."/>
            <person name="Wrobel A."/>
            <person name="Rasinkangas P."/>
            <person name="Parkhill J."/>
            <person name="Rea M.C."/>
            <person name="O'Sullivan O."/>
            <person name="Ritari J."/>
            <person name="Douillard F.P."/>
            <person name="Paul Ross R."/>
            <person name="Yang R."/>
            <person name="Briner A.E."/>
            <person name="Felis G.E."/>
            <person name="de Vos W.M."/>
            <person name="Barrangou R."/>
            <person name="Klaenhammer T.R."/>
            <person name="Caufield P.W."/>
            <person name="Cui Y."/>
            <person name="Zhang H."/>
            <person name="O'Toole P.W."/>
        </authorList>
    </citation>
    <scope>NUCLEOTIDE SEQUENCE [LARGE SCALE GENOMIC DNA]</scope>
    <source>
        <strain evidence="7 8">DSM 24301</strain>
    </source>
</reference>
<keyword evidence="2 5" id="KW-0808">Transferase</keyword>
<keyword evidence="1 5" id="KW-0444">Lipid biosynthesis</keyword>
<keyword evidence="5" id="KW-0275">Fatty acid biosynthesis</keyword>
<dbReference type="Proteomes" id="UP000050969">
    <property type="component" value="Unassembled WGS sequence"/>
</dbReference>
<evidence type="ECO:0000313" key="7">
    <source>
        <dbReference type="EMBL" id="KRO16427.1"/>
    </source>
</evidence>
<dbReference type="PANTHER" id="PTHR42995:SF5">
    <property type="entry name" value="ACETYL-COENZYME A CARBOXYLASE CARBOXYL TRANSFERASE SUBUNIT BETA, CHLOROPLASTIC"/>
    <property type="match status" value="1"/>
</dbReference>
<proteinExistence type="inferred from homology"/>
<organism evidence="7 8">
    <name type="scientific">Lacticaseibacillus saniviri JCM 17471 = DSM 24301</name>
    <dbReference type="NCBI Taxonomy" id="1293598"/>
    <lineage>
        <taxon>Bacteria</taxon>
        <taxon>Bacillati</taxon>
        <taxon>Bacillota</taxon>
        <taxon>Bacilli</taxon>
        <taxon>Lactobacillales</taxon>
        <taxon>Lactobacillaceae</taxon>
        <taxon>Lacticaseibacillus</taxon>
    </lineage>
</organism>
<dbReference type="GO" id="GO:0003989">
    <property type="term" value="F:acetyl-CoA carboxylase activity"/>
    <property type="evidence" value="ECO:0007669"/>
    <property type="project" value="InterPro"/>
</dbReference>
<feature type="binding site" evidence="5">
    <location>
        <position position="44"/>
    </location>
    <ligand>
        <name>Zn(2+)</name>
        <dbReference type="ChEBI" id="CHEBI:29105"/>
    </ligand>
</feature>
<dbReference type="InterPro" id="IPR000438">
    <property type="entry name" value="Acetyl_CoA_COase_Trfase_b_su"/>
</dbReference>
<evidence type="ECO:0000313" key="8">
    <source>
        <dbReference type="Proteomes" id="UP000050969"/>
    </source>
</evidence>
<keyword evidence="3 5" id="KW-0863">Zinc-finger</keyword>
<dbReference type="EMBL" id="JQCE01000038">
    <property type="protein sequence ID" value="KRO16427.1"/>
    <property type="molecule type" value="Genomic_DNA"/>
</dbReference>
<dbReference type="InterPro" id="IPR034733">
    <property type="entry name" value="AcCoA_carboxyl_beta"/>
</dbReference>
<feature type="binding site" evidence="5">
    <location>
        <position position="47"/>
    </location>
    <ligand>
        <name>Zn(2+)</name>
        <dbReference type="ChEBI" id="CHEBI:29105"/>
    </ligand>
</feature>
<comment type="caution">
    <text evidence="7">The sequence shown here is derived from an EMBL/GenBank/DDBJ whole genome shotgun (WGS) entry which is preliminary data.</text>
</comment>
<evidence type="ECO:0000259" key="6">
    <source>
        <dbReference type="PROSITE" id="PS50980"/>
    </source>
</evidence>
<dbReference type="EC" id="2.1.3.15" evidence="5"/>
<comment type="caution">
    <text evidence="5">Lacks conserved residue(s) required for the propagation of feature annotation.</text>
</comment>
<comment type="cofactor">
    <cofactor evidence="5">
        <name>Zn(2+)</name>
        <dbReference type="ChEBI" id="CHEBI:29105"/>
    </cofactor>
    <text evidence="5">Binds 1 zinc ion per subunit.</text>
</comment>
<dbReference type="STRING" id="1293598.IV56_GL001209"/>
<comment type="pathway">
    <text evidence="5">Lipid metabolism; malonyl-CoA biosynthesis; malonyl-CoA from acetyl-CoA: step 1/1.</text>
</comment>
<evidence type="ECO:0000256" key="2">
    <source>
        <dbReference type="ARBA" id="ARBA00022679"/>
    </source>
</evidence>